<evidence type="ECO:0000256" key="1">
    <source>
        <dbReference type="SAM" id="MobiDB-lite"/>
    </source>
</evidence>
<keyword evidence="3" id="KW-1185">Reference proteome</keyword>
<comment type="caution">
    <text evidence="2">The sequence shown here is derived from an EMBL/GenBank/DDBJ whole genome shotgun (WGS) entry which is preliminary data.</text>
</comment>
<dbReference type="AlphaFoldDB" id="A0AAN9UP99"/>
<feature type="compositionally biased region" description="Basic and acidic residues" evidence="1">
    <location>
        <begin position="166"/>
        <end position="194"/>
    </location>
</feature>
<sequence>MAYMIYNLDNPFLAYYHTLNPPAPSEEIMCSFVALPTPYLAAQSMDLSQFGTIISEVPERLEIHLTDEELQRIDDLKQAWVSKYTEVGMVCHVRLGPFEPDLSRTLVFQQGYRIPQASQQFDAVADPTIPVLSDQEEPFQSQTNEVQWTEKPAEEQAEDQAQTREQVGEHAEEQPEDQAEKLAEQIEGQMKEQNESSGRSNSAADIDNHEDVSNMVGDLDRRLDEIHSTTGLEYGDLVDKWLLANDSGL</sequence>
<accession>A0AAN9UP99</accession>
<dbReference type="EMBL" id="JAKJXP020000066">
    <property type="protein sequence ID" value="KAK7750357.1"/>
    <property type="molecule type" value="Genomic_DNA"/>
</dbReference>
<protein>
    <submittedName>
        <fullName evidence="2">Uncharacterized protein</fullName>
    </submittedName>
</protein>
<dbReference type="Proteomes" id="UP001320420">
    <property type="component" value="Unassembled WGS sequence"/>
</dbReference>
<proteinExistence type="predicted"/>
<name>A0AAN9UP99_9PEZI</name>
<organism evidence="2 3">
    <name type="scientific">Diatrype stigma</name>
    <dbReference type="NCBI Taxonomy" id="117547"/>
    <lineage>
        <taxon>Eukaryota</taxon>
        <taxon>Fungi</taxon>
        <taxon>Dikarya</taxon>
        <taxon>Ascomycota</taxon>
        <taxon>Pezizomycotina</taxon>
        <taxon>Sordariomycetes</taxon>
        <taxon>Xylariomycetidae</taxon>
        <taxon>Xylariales</taxon>
        <taxon>Diatrypaceae</taxon>
        <taxon>Diatrype</taxon>
    </lineage>
</organism>
<evidence type="ECO:0000313" key="3">
    <source>
        <dbReference type="Proteomes" id="UP001320420"/>
    </source>
</evidence>
<feature type="compositionally biased region" description="Polar residues" evidence="1">
    <location>
        <begin position="138"/>
        <end position="147"/>
    </location>
</feature>
<reference evidence="2 3" key="1">
    <citation type="submission" date="2024-02" db="EMBL/GenBank/DDBJ databases">
        <title>De novo assembly and annotation of 12 fungi associated with fruit tree decline syndrome in Ontario, Canada.</title>
        <authorList>
            <person name="Sulman M."/>
            <person name="Ellouze W."/>
            <person name="Ilyukhin E."/>
        </authorList>
    </citation>
    <scope>NUCLEOTIDE SEQUENCE [LARGE SCALE GENOMIC DNA]</scope>
    <source>
        <strain evidence="2 3">M11/M66-122</strain>
    </source>
</reference>
<feature type="region of interest" description="Disordered" evidence="1">
    <location>
        <begin position="133"/>
        <end position="213"/>
    </location>
</feature>
<evidence type="ECO:0000313" key="2">
    <source>
        <dbReference type="EMBL" id="KAK7750357.1"/>
    </source>
</evidence>
<gene>
    <name evidence="2" type="ORF">SLS62_007765</name>
</gene>